<protein>
    <submittedName>
        <fullName evidence="3">Barstar family protein</fullName>
    </submittedName>
</protein>
<keyword evidence="4" id="KW-1185">Reference proteome</keyword>
<comment type="similarity">
    <text evidence="1">Belongs to the barstar family.</text>
</comment>
<organism evidence="3 4">
    <name type="scientific">Diaphorobacter limosus</name>
    <dbReference type="NCBI Taxonomy" id="3036128"/>
    <lineage>
        <taxon>Bacteria</taxon>
        <taxon>Pseudomonadati</taxon>
        <taxon>Pseudomonadota</taxon>
        <taxon>Betaproteobacteria</taxon>
        <taxon>Burkholderiales</taxon>
        <taxon>Comamonadaceae</taxon>
        <taxon>Diaphorobacter</taxon>
    </lineage>
</organism>
<dbReference type="SUPFAM" id="SSF52038">
    <property type="entry name" value="Barstar-related"/>
    <property type="match status" value="1"/>
</dbReference>
<evidence type="ECO:0000259" key="2">
    <source>
        <dbReference type="Pfam" id="PF01337"/>
    </source>
</evidence>
<feature type="domain" description="Barstar (barnase inhibitor)" evidence="2">
    <location>
        <begin position="42"/>
        <end position="138"/>
    </location>
</feature>
<sequence length="141" mass="16329">METPLRQEQDTLLRGVRPNIVQSIRAFRVHDLQETARVLGQHFLYANLAHAQTKQDVLELIATQFTFPAHFGKNFDALYDCMTDPLHKAGPQPGFVVVLEQIPATVKFDKEAREQLLDIFRDAADYWSDRKIAFRCFYSFL</sequence>
<dbReference type="Gene3D" id="3.30.370.10">
    <property type="entry name" value="Barstar-like"/>
    <property type="match status" value="1"/>
</dbReference>
<evidence type="ECO:0000313" key="3">
    <source>
        <dbReference type="EMBL" id="WOO31377.1"/>
    </source>
</evidence>
<reference evidence="3 4" key="1">
    <citation type="submission" date="2023-03" db="EMBL/GenBank/DDBJ databases">
        <title>Diaphorobacter basophil sp. nov., isolated from a sewage-treatment plant.</title>
        <authorList>
            <person name="Yang K."/>
        </authorList>
    </citation>
    <scope>NUCLEOTIDE SEQUENCE [LARGE SCALE GENOMIC DNA]</scope>
    <source>
        <strain evidence="3 4">Y-1</strain>
    </source>
</reference>
<dbReference type="InterPro" id="IPR035905">
    <property type="entry name" value="Barstar-like_sf"/>
</dbReference>
<name>A0ABZ0IZE4_9BURK</name>
<dbReference type="Pfam" id="PF01337">
    <property type="entry name" value="Barstar"/>
    <property type="match status" value="1"/>
</dbReference>
<dbReference type="CDD" id="cd05141">
    <property type="entry name" value="Barstar_evA4336-like"/>
    <property type="match status" value="1"/>
</dbReference>
<evidence type="ECO:0000313" key="4">
    <source>
        <dbReference type="Proteomes" id="UP001303211"/>
    </source>
</evidence>
<dbReference type="Proteomes" id="UP001303211">
    <property type="component" value="Chromosome"/>
</dbReference>
<dbReference type="InterPro" id="IPR000468">
    <property type="entry name" value="Barstar"/>
</dbReference>
<dbReference type="RefSeq" id="WP_317700845.1">
    <property type="nucleotide sequence ID" value="NZ_CP136921.1"/>
</dbReference>
<gene>
    <name evidence="3" type="ORF">P4826_13270</name>
</gene>
<proteinExistence type="inferred from homology"/>
<dbReference type="EMBL" id="CP136921">
    <property type="protein sequence ID" value="WOO31377.1"/>
    <property type="molecule type" value="Genomic_DNA"/>
</dbReference>
<accession>A0ABZ0IZE4</accession>
<evidence type="ECO:0000256" key="1">
    <source>
        <dbReference type="ARBA" id="ARBA00006845"/>
    </source>
</evidence>